<dbReference type="CDD" id="cd00610">
    <property type="entry name" value="OAT_like"/>
    <property type="match status" value="1"/>
</dbReference>
<evidence type="ECO:0000256" key="13">
    <source>
        <dbReference type="SAM" id="MobiDB-lite"/>
    </source>
</evidence>
<evidence type="ECO:0000313" key="15">
    <source>
        <dbReference type="Proteomes" id="UP000621500"/>
    </source>
</evidence>
<dbReference type="NCBIfam" id="TIGR00709">
    <property type="entry name" value="dat"/>
    <property type="match status" value="1"/>
</dbReference>
<dbReference type="InterPro" id="IPR015422">
    <property type="entry name" value="PyrdxlP-dep_Trfase_small"/>
</dbReference>
<accession>A0ABQ4EXZ0</accession>
<evidence type="ECO:0000256" key="12">
    <source>
        <dbReference type="RuleBase" id="RU365034"/>
    </source>
</evidence>
<dbReference type="InterPro" id="IPR049704">
    <property type="entry name" value="Aminotrans_3_PPA_site"/>
</dbReference>
<evidence type="ECO:0000256" key="5">
    <source>
        <dbReference type="ARBA" id="ARBA00013155"/>
    </source>
</evidence>
<dbReference type="InterPro" id="IPR015421">
    <property type="entry name" value="PyrdxlP-dep_Trfase_major"/>
</dbReference>
<dbReference type="EMBL" id="BONX01000045">
    <property type="protein sequence ID" value="GIG99519.1"/>
    <property type="molecule type" value="Genomic_DNA"/>
</dbReference>
<evidence type="ECO:0000256" key="4">
    <source>
        <dbReference type="ARBA" id="ARBA00008954"/>
    </source>
</evidence>
<evidence type="ECO:0000256" key="1">
    <source>
        <dbReference type="ARBA" id="ARBA00001933"/>
    </source>
</evidence>
<keyword evidence="9 11" id="KW-0663">Pyridoxal phosphate</keyword>
<evidence type="ECO:0000313" key="14">
    <source>
        <dbReference type="EMBL" id="GIG99519.1"/>
    </source>
</evidence>
<evidence type="ECO:0000256" key="10">
    <source>
        <dbReference type="ARBA" id="ARBA00049111"/>
    </source>
</evidence>
<sequence>MTVRGAAGADENLIFERRESAVRSYCRQFDSVFDTAEGSVVRDVAGREYLDFVAGAGSLNYGHNDPDMRDALIAHLEHHGMSHSLDLSSSTKSAFLTAFESLVLLPRELDYRVQFTGPTGANAVEAALKLARKVTGRTNVVAFTNAFHGVSLGALAATGNRHHRVGPQLPLPGVTRMPYDGYQGAGIDTADLLARMLGDPSSGLDAPAAILLETVQGEGGLNVASAGWLRRIAELARSSGALLVVDDVQAGCGRTGTFFSFEPYGIAPDLVVLSKSISGYGLPMALLLIRPEYDVWQPGEHNGTFRGNGHAFVTAQVALTKFWAGTDFTTDVARRADLLAIRLAEVADAVPGAVVKGRGMMRGVDVGSGELASAISRRCFADGLMLETAGPHDQVVKVLAPLTTPDELLNHGLDILLAATRTVAAQQPVGSEQVVGSEQAVAAQQPVGSEQAGQAKQAVGSERDVRGSSGLVPA</sequence>
<evidence type="ECO:0000256" key="3">
    <source>
        <dbReference type="ARBA" id="ARBA00004946"/>
    </source>
</evidence>
<dbReference type="RefSeq" id="WP_203860887.1">
    <property type="nucleotide sequence ID" value="NZ_BAAAZQ010000014.1"/>
</dbReference>
<dbReference type="InterPro" id="IPR005814">
    <property type="entry name" value="Aminotrans_3"/>
</dbReference>
<keyword evidence="8 12" id="KW-0808">Transferase</keyword>
<comment type="catalytic activity">
    <reaction evidence="10 12">
        <text>L-2,4-diaminobutanoate + 2-oxoglutarate = L-aspartate 4-semialdehyde + L-glutamate</text>
        <dbReference type="Rhea" id="RHEA:11160"/>
        <dbReference type="ChEBI" id="CHEBI:16810"/>
        <dbReference type="ChEBI" id="CHEBI:29985"/>
        <dbReference type="ChEBI" id="CHEBI:58761"/>
        <dbReference type="ChEBI" id="CHEBI:537519"/>
        <dbReference type="EC" id="2.6.1.76"/>
    </reaction>
</comment>
<dbReference type="PANTHER" id="PTHR43552">
    <property type="entry name" value="DIAMINOBUTYRATE--2-OXOGLUTARATE AMINOTRANSFERASE"/>
    <property type="match status" value="1"/>
</dbReference>
<dbReference type="PROSITE" id="PS00600">
    <property type="entry name" value="AA_TRANSFER_CLASS_3"/>
    <property type="match status" value="1"/>
</dbReference>
<dbReference type="Pfam" id="PF00202">
    <property type="entry name" value="Aminotran_3"/>
    <property type="match status" value="1"/>
</dbReference>
<reference evidence="14 15" key="1">
    <citation type="submission" date="2021-01" db="EMBL/GenBank/DDBJ databases">
        <title>Whole genome shotgun sequence of Plantactinospora mayteni NBRC 109088.</title>
        <authorList>
            <person name="Komaki H."/>
            <person name="Tamura T."/>
        </authorList>
    </citation>
    <scope>NUCLEOTIDE SEQUENCE [LARGE SCALE GENOMIC DNA]</scope>
    <source>
        <strain evidence="14 15">NBRC 109088</strain>
    </source>
</reference>
<comment type="similarity">
    <text evidence="4 11">Belongs to the class-III pyridoxal-phosphate-dependent aminotransferase family.</text>
</comment>
<dbReference type="Gene3D" id="3.90.1150.10">
    <property type="entry name" value="Aspartate Aminotransferase, domain 1"/>
    <property type="match status" value="1"/>
</dbReference>
<organism evidence="14 15">
    <name type="scientific">Plantactinospora mayteni</name>
    <dbReference type="NCBI Taxonomy" id="566021"/>
    <lineage>
        <taxon>Bacteria</taxon>
        <taxon>Bacillati</taxon>
        <taxon>Actinomycetota</taxon>
        <taxon>Actinomycetes</taxon>
        <taxon>Micromonosporales</taxon>
        <taxon>Micromonosporaceae</taxon>
        <taxon>Plantactinospora</taxon>
    </lineage>
</organism>
<dbReference type="Gene3D" id="3.40.640.10">
    <property type="entry name" value="Type I PLP-dependent aspartate aminotransferase-like (Major domain)"/>
    <property type="match status" value="1"/>
</dbReference>
<evidence type="ECO:0000256" key="9">
    <source>
        <dbReference type="ARBA" id="ARBA00022898"/>
    </source>
</evidence>
<comment type="cofactor">
    <cofactor evidence="1 12">
        <name>pyridoxal 5'-phosphate</name>
        <dbReference type="ChEBI" id="CHEBI:597326"/>
    </cofactor>
</comment>
<dbReference type="InterPro" id="IPR012773">
    <property type="entry name" value="Ectoine_EctB"/>
</dbReference>
<feature type="region of interest" description="Disordered" evidence="13">
    <location>
        <begin position="434"/>
        <end position="474"/>
    </location>
</feature>
<evidence type="ECO:0000256" key="7">
    <source>
        <dbReference type="ARBA" id="ARBA00022576"/>
    </source>
</evidence>
<dbReference type="PANTHER" id="PTHR43552:SF2">
    <property type="entry name" value="DIAMINOBUTYRATE--2-OXOGLUTARATE TRANSAMINASE"/>
    <property type="match status" value="1"/>
</dbReference>
<dbReference type="NCBIfam" id="NF006733">
    <property type="entry name" value="PRK09264.1"/>
    <property type="match status" value="1"/>
</dbReference>
<comment type="function">
    <text evidence="2 12">Catalyzes reversively the conversion of L-aspartate beta-semialdehyde (ASA) to L-2,4-diaminobutyrate (DABA) by transamination with L-glutamate.</text>
</comment>
<keyword evidence="7 12" id="KW-0032">Aminotransferase</keyword>
<proteinExistence type="inferred from homology"/>
<dbReference type="SUPFAM" id="SSF53383">
    <property type="entry name" value="PLP-dependent transferases"/>
    <property type="match status" value="1"/>
</dbReference>
<evidence type="ECO:0000256" key="8">
    <source>
        <dbReference type="ARBA" id="ARBA00022679"/>
    </source>
</evidence>
<evidence type="ECO:0000256" key="6">
    <source>
        <dbReference type="ARBA" id="ARBA00014798"/>
    </source>
</evidence>
<comment type="pathway">
    <text evidence="3 12">Amine and polyamine biosynthesis; ectoine biosynthesis; L-ectoine from L-aspartate 4-semialdehyde: step 1/3.</text>
</comment>
<keyword evidence="15" id="KW-1185">Reference proteome</keyword>
<dbReference type="InterPro" id="IPR015424">
    <property type="entry name" value="PyrdxlP-dep_Trfase"/>
</dbReference>
<gene>
    <name evidence="14" type="primary">ectB</name>
    <name evidence="14" type="ORF">Pma05_60920</name>
</gene>
<evidence type="ECO:0000256" key="11">
    <source>
        <dbReference type="RuleBase" id="RU003560"/>
    </source>
</evidence>
<name>A0ABQ4EXZ0_9ACTN</name>
<dbReference type="Proteomes" id="UP000621500">
    <property type="component" value="Unassembled WGS sequence"/>
</dbReference>
<dbReference type="InterPro" id="IPR004637">
    <property type="entry name" value="Dat"/>
</dbReference>
<evidence type="ECO:0000256" key="2">
    <source>
        <dbReference type="ARBA" id="ARBA00002189"/>
    </source>
</evidence>
<comment type="caution">
    <text evidence="14">The sequence shown here is derived from an EMBL/GenBank/DDBJ whole genome shotgun (WGS) entry which is preliminary data.</text>
</comment>
<protein>
    <recommendedName>
        <fullName evidence="6 12">Diaminobutyrate--2-oxoglutarate transaminase</fullName>
        <ecNumber evidence="5 12">2.6.1.76</ecNumber>
    </recommendedName>
    <alternativeName>
        <fullName evidence="12">DABA aminotransferase</fullName>
    </alternativeName>
</protein>
<dbReference type="EC" id="2.6.1.76" evidence="5 12"/>
<dbReference type="NCBIfam" id="TIGR02407">
    <property type="entry name" value="ectoine_ectB"/>
    <property type="match status" value="1"/>
</dbReference>